<dbReference type="Pfam" id="PF13880">
    <property type="entry name" value="Acetyltransf_13"/>
    <property type="match status" value="1"/>
</dbReference>
<evidence type="ECO:0000259" key="2">
    <source>
        <dbReference type="Pfam" id="PF13880"/>
    </source>
</evidence>
<organism evidence="3 4">
    <name type="scientific">Tetracentron sinense</name>
    <name type="common">Spur-leaf</name>
    <dbReference type="NCBI Taxonomy" id="13715"/>
    <lineage>
        <taxon>Eukaryota</taxon>
        <taxon>Viridiplantae</taxon>
        <taxon>Streptophyta</taxon>
        <taxon>Embryophyta</taxon>
        <taxon>Tracheophyta</taxon>
        <taxon>Spermatophyta</taxon>
        <taxon>Magnoliopsida</taxon>
        <taxon>Trochodendrales</taxon>
        <taxon>Trochodendraceae</taxon>
        <taxon>Tetracentron</taxon>
    </lineage>
</organism>
<dbReference type="GO" id="GO:0061733">
    <property type="term" value="F:protein-lysine-acetyltransferase activity"/>
    <property type="evidence" value="ECO:0007669"/>
    <property type="project" value="TreeGrafter"/>
</dbReference>
<accession>A0A835DBD1</accession>
<evidence type="ECO:0000313" key="4">
    <source>
        <dbReference type="Proteomes" id="UP000655225"/>
    </source>
</evidence>
<dbReference type="PANTHER" id="PTHR45884:SF2">
    <property type="entry name" value="N-ACETYLTRANSFERASE ECO"/>
    <property type="match status" value="1"/>
</dbReference>
<sequence>MAYPSYRIYCSVYGFFALGLEDSPLKFGEALEGHLQRVGATKESSTAPSTEGVRIILVLDGDPPAQKKKVYLFISSLWIAGCLVAEAVFERDINEAILGEKEAVHALCGIRVIWVTPSNRRKHVASQLLDATWKSFSRGFVIEPSQLAFSQPISAGKSLASSYSGTFFLGLQDLSSSKAETSTCILSMASTSTMDDECMFIAENPTTTVTSKNRTRRAQFCDIKAVVTHILIGLSIVFMGIGLSTISYWFLYSPEIPEMSVTKMTMSILNDKPVNWNMELTIRNRDKKYGMSCKGLKGSLAYFDGFVSSPSVFPRDPLHIPKNHRVSLNVVFPAQMSSLNAEFIMAEWHRRRRLELILNMAGRLSFDGWRMRSQIIRVLCGKMVMTVNNTHFSGSLERGKSIRCPLII</sequence>
<keyword evidence="1" id="KW-0812">Transmembrane</keyword>
<reference evidence="3 4" key="1">
    <citation type="submission" date="2020-04" db="EMBL/GenBank/DDBJ databases">
        <title>Plant Genome Project.</title>
        <authorList>
            <person name="Zhang R.-G."/>
        </authorList>
    </citation>
    <scope>NUCLEOTIDE SEQUENCE [LARGE SCALE GENOMIC DNA]</scope>
    <source>
        <strain evidence="3">YNK0</strain>
        <tissue evidence="3">Leaf</tissue>
    </source>
</reference>
<dbReference type="Proteomes" id="UP000655225">
    <property type="component" value="Unassembled WGS sequence"/>
</dbReference>
<keyword evidence="1" id="KW-1133">Transmembrane helix</keyword>
<dbReference type="AlphaFoldDB" id="A0A835DBD1"/>
<feature type="transmembrane region" description="Helical" evidence="1">
    <location>
        <begin position="226"/>
        <end position="251"/>
    </location>
</feature>
<keyword evidence="4" id="KW-1185">Reference proteome</keyword>
<evidence type="ECO:0000313" key="3">
    <source>
        <dbReference type="EMBL" id="KAF8397968.1"/>
    </source>
</evidence>
<keyword evidence="1" id="KW-0472">Membrane</keyword>
<dbReference type="GO" id="GO:0007064">
    <property type="term" value="P:mitotic sister chromatid cohesion"/>
    <property type="evidence" value="ECO:0007669"/>
    <property type="project" value="TreeGrafter"/>
</dbReference>
<name>A0A835DBD1_TETSI</name>
<feature type="domain" description="N-acetyltransferase ESCO acetyl-transferase" evidence="2">
    <location>
        <begin position="105"/>
        <end position="166"/>
    </location>
</feature>
<dbReference type="GO" id="GO:0005634">
    <property type="term" value="C:nucleus"/>
    <property type="evidence" value="ECO:0007669"/>
    <property type="project" value="TreeGrafter"/>
</dbReference>
<dbReference type="PANTHER" id="PTHR45884">
    <property type="entry name" value="N-ACETYLTRANSFERASE ECO"/>
    <property type="match status" value="1"/>
</dbReference>
<dbReference type="InterPro" id="IPR028009">
    <property type="entry name" value="ESCO_Acetyltransf_dom"/>
</dbReference>
<comment type="caution">
    <text evidence="3">The sequence shown here is derived from an EMBL/GenBank/DDBJ whole genome shotgun (WGS) entry which is preliminary data.</text>
</comment>
<dbReference type="GO" id="GO:0000785">
    <property type="term" value="C:chromatin"/>
    <property type="evidence" value="ECO:0007669"/>
    <property type="project" value="TreeGrafter"/>
</dbReference>
<evidence type="ECO:0000256" key="1">
    <source>
        <dbReference type="SAM" id="Phobius"/>
    </source>
</evidence>
<protein>
    <recommendedName>
        <fullName evidence="2">N-acetyltransferase ESCO acetyl-transferase domain-containing protein</fullName>
    </recommendedName>
</protein>
<dbReference type="OrthoDB" id="428854at2759"/>
<gene>
    <name evidence="3" type="ORF">HHK36_016894</name>
</gene>
<proteinExistence type="predicted"/>
<dbReference type="EMBL" id="JABCRI010000011">
    <property type="protein sequence ID" value="KAF8397968.1"/>
    <property type="molecule type" value="Genomic_DNA"/>
</dbReference>